<feature type="transmembrane region" description="Helical" evidence="1">
    <location>
        <begin position="73"/>
        <end position="92"/>
    </location>
</feature>
<evidence type="ECO:0000313" key="2">
    <source>
        <dbReference type="EMBL" id="OGE79856.1"/>
    </source>
</evidence>
<dbReference type="AlphaFoldDB" id="A0A1F5NQ93"/>
<keyword evidence="1" id="KW-0472">Membrane</keyword>
<sequence length="101" mass="10872">MYPFVSEANYIIQGCVAAIIVGAFYNLWIHTQVYGGVNGLAVRFLGIGMLFVTIAIIERILTGFKIVQLTSNLALVQDAFSLIGLIFLGLGFSKIASGTKV</sequence>
<gene>
    <name evidence="2" type="ORF">A2660_02315</name>
</gene>
<dbReference type="EMBL" id="MFEJ01000025">
    <property type="protein sequence ID" value="OGE79856.1"/>
    <property type="molecule type" value="Genomic_DNA"/>
</dbReference>
<keyword evidence="1" id="KW-0812">Transmembrane</keyword>
<keyword evidence="1" id="KW-1133">Transmembrane helix</keyword>
<proteinExistence type="predicted"/>
<feature type="transmembrane region" description="Helical" evidence="1">
    <location>
        <begin position="40"/>
        <end position="61"/>
    </location>
</feature>
<evidence type="ECO:0000313" key="3">
    <source>
        <dbReference type="Proteomes" id="UP000176233"/>
    </source>
</evidence>
<dbReference type="Proteomes" id="UP000176233">
    <property type="component" value="Unassembled WGS sequence"/>
</dbReference>
<accession>A0A1F5NQ93</accession>
<feature type="transmembrane region" description="Helical" evidence="1">
    <location>
        <begin position="7"/>
        <end position="28"/>
    </location>
</feature>
<reference evidence="2 3" key="1">
    <citation type="journal article" date="2016" name="Nat. Commun.">
        <title>Thousands of microbial genomes shed light on interconnected biogeochemical processes in an aquifer system.</title>
        <authorList>
            <person name="Anantharaman K."/>
            <person name="Brown C.T."/>
            <person name="Hug L.A."/>
            <person name="Sharon I."/>
            <person name="Castelle C.J."/>
            <person name="Probst A.J."/>
            <person name="Thomas B.C."/>
            <person name="Singh A."/>
            <person name="Wilkins M.J."/>
            <person name="Karaoz U."/>
            <person name="Brodie E.L."/>
            <person name="Williams K.H."/>
            <person name="Hubbard S.S."/>
            <person name="Banfield J.F."/>
        </authorList>
    </citation>
    <scope>NUCLEOTIDE SEQUENCE [LARGE SCALE GENOMIC DNA]</scope>
</reference>
<evidence type="ECO:0000256" key="1">
    <source>
        <dbReference type="SAM" id="Phobius"/>
    </source>
</evidence>
<organism evidence="2 3">
    <name type="scientific">Candidatus Doudnabacteria bacterium RIFCSPHIGHO2_01_FULL_45_18</name>
    <dbReference type="NCBI Taxonomy" id="1817823"/>
    <lineage>
        <taxon>Bacteria</taxon>
        <taxon>Candidatus Doudnaibacteriota</taxon>
    </lineage>
</organism>
<comment type="caution">
    <text evidence="2">The sequence shown here is derived from an EMBL/GenBank/DDBJ whole genome shotgun (WGS) entry which is preliminary data.</text>
</comment>
<name>A0A1F5NQ93_9BACT</name>
<protein>
    <submittedName>
        <fullName evidence="2">Uncharacterized protein</fullName>
    </submittedName>
</protein>